<reference evidence="1" key="1">
    <citation type="submission" date="2019-10" db="EMBL/GenBank/DDBJ databases">
        <title>Lactobacillus agilis SY212 Whole Genome Sequencing Project.</title>
        <authorList>
            <person name="Suzuki S."/>
            <person name="Endo A."/>
            <person name="Maeno S."/>
            <person name="Shiwa Y."/>
            <person name="Matsutani M."/>
            <person name="Kajikawa A."/>
        </authorList>
    </citation>
    <scope>NUCLEOTIDE SEQUENCE</scope>
    <source>
        <strain evidence="1">SY212</strain>
    </source>
</reference>
<proteinExistence type="predicted"/>
<gene>
    <name evidence="1" type="ORF">SY212_22320</name>
</gene>
<dbReference type="AlphaFoldDB" id="A0A6F9XPN0"/>
<evidence type="ECO:0000313" key="1">
    <source>
        <dbReference type="EMBL" id="GET07202.1"/>
    </source>
</evidence>
<dbReference type="EMBL" id="BLAM01000220">
    <property type="protein sequence ID" value="GET07202.1"/>
    <property type="molecule type" value="Genomic_DNA"/>
</dbReference>
<accession>A0A6F9XPN0</accession>
<dbReference type="Proteomes" id="UP000494265">
    <property type="component" value="Unassembled WGS sequence"/>
</dbReference>
<protein>
    <submittedName>
        <fullName evidence="1">Uncharacterized protein</fullName>
    </submittedName>
</protein>
<organism evidence="1">
    <name type="scientific">Ligilactobacillus agilis</name>
    <dbReference type="NCBI Taxonomy" id="1601"/>
    <lineage>
        <taxon>Bacteria</taxon>
        <taxon>Bacillati</taxon>
        <taxon>Bacillota</taxon>
        <taxon>Bacilli</taxon>
        <taxon>Lactobacillales</taxon>
        <taxon>Lactobacillaceae</taxon>
        <taxon>Ligilactobacillus</taxon>
    </lineage>
</organism>
<dbReference type="RefSeq" id="WP_172585316.1">
    <property type="nucleotide sequence ID" value="NZ_BLAM01000220.1"/>
</dbReference>
<sequence>MTKIIKLSKSDYLVQGYGQITIEDGEIISDKTFGHLGTDLLCSEDLLSENGYIQSLSRENLPFFVKAQSTPKYKYMLLCLIEQFAKQDYIKIFQYYADKLDRFLNQKLGSTRKKVQDAIEYDFMYDTNTVNENESSIVSAYEKKVGFDHWSKWYADDCLAICSSLSIDDMYSSKELSSILNELLNTPKNWAMFDNPAQAREDFQAYVNKVNVEKLHEYSQQLARELYF</sequence>
<name>A0A6F9XPN0_9LACO</name>
<comment type="caution">
    <text evidence="1">The sequence shown here is derived from an EMBL/GenBank/DDBJ whole genome shotgun (WGS) entry which is preliminary data.</text>
</comment>